<evidence type="ECO:0000256" key="1">
    <source>
        <dbReference type="ARBA" id="ARBA00008522"/>
    </source>
</evidence>
<reference evidence="3 4" key="1">
    <citation type="submission" date="2017-09" db="EMBL/GenBank/DDBJ databases">
        <title>Bloom of a denitrifying methanotroph, Candidatus Methylomirabilis limnetica, in a deep stratified lake.</title>
        <authorList>
            <person name="Graf J.S."/>
            <person name="Marchant H.K."/>
            <person name="Tienken D."/>
            <person name="Hach P.F."/>
            <person name="Brand A."/>
            <person name="Schubert C.J."/>
            <person name="Kuypers M.M."/>
            <person name="Milucka J."/>
        </authorList>
    </citation>
    <scope>NUCLEOTIDE SEQUENCE [LARGE SCALE GENOMIC DNA]</scope>
    <source>
        <strain evidence="3 4">Zug</strain>
    </source>
</reference>
<evidence type="ECO:0000313" key="4">
    <source>
        <dbReference type="Proteomes" id="UP000241436"/>
    </source>
</evidence>
<comment type="caution">
    <text evidence="3">The sequence shown here is derived from an EMBL/GenBank/DDBJ whole genome shotgun (WGS) entry which is preliminary data.</text>
</comment>
<dbReference type="Proteomes" id="UP000241436">
    <property type="component" value="Unassembled WGS sequence"/>
</dbReference>
<dbReference type="NCBIfam" id="NF001095">
    <property type="entry name" value="PRK00124.1"/>
    <property type="match status" value="1"/>
</dbReference>
<reference evidence="4" key="2">
    <citation type="journal article" date="2018" name="Environ. Microbiol.">
        <title>Bloom of a denitrifying methanotroph, 'Candidatus Methylomirabilis limnetica', in a deep stratified lake.</title>
        <authorList>
            <person name="Graf J.S."/>
            <person name="Mayr M.J."/>
            <person name="Marchant H.K."/>
            <person name="Tienken D."/>
            <person name="Hach P.F."/>
            <person name="Brand A."/>
            <person name="Schubert C.J."/>
            <person name="Kuypers M.M."/>
            <person name="Milucka J."/>
        </authorList>
    </citation>
    <scope>NUCLEOTIDE SEQUENCE [LARGE SCALE GENOMIC DNA]</scope>
    <source>
        <strain evidence="4">Zug</strain>
    </source>
</reference>
<comment type="similarity">
    <text evidence="1 2">Belongs to the UPF0178 family.</text>
</comment>
<gene>
    <name evidence="3" type="ORF">CLG94_09450</name>
</gene>
<proteinExistence type="inferred from homology"/>
<accession>A0A2T4TWL6</accession>
<dbReference type="Pfam" id="PF02639">
    <property type="entry name" value="DUF188"/>
    <property type="match status" value="1"/>
</dbReference>
<keyword evidence="4" id="KW-1185">Reference proteome</keyword>
<dbReference type="PANTHER" id="PTHR35146:SF1">
    <property type="entry name" value="UPF0178 PROTEIN YAII"/>
    <property type="match status" value="1"/>
</dbReference>
<evidence type="ECO:0000313" key="3">
    <source>
        <dbReference type="EMBL" id="PTL35485.1"/>
    </source>
</evidence>
<sequence>MTQVYVDSDACPVKAEVIRVTKRYGLGVTFVSNFWMRLPEEWGAKLVVVEGQFDAADDWIVEHVVMNDVVVTGDIPLAHRCIKVGARVIGPAGRLFDEDNIGSILATRDLLHVLRGAGEITGGPAPFQNKDRSKFLQALDQVIQDIKRSLTNPNAN</sequence>
<dbReference type="RefSeq" id="WP_107562968.1">
    <property type="nucleotide sequence ID" value="NZ_NVQC01000023.1"/>
</dbReference>
<dbReference type="AlphaFoldDB" id="A0A2T4TWL6"/>
<dbReference type="PANTHER" id="PTHR35146">
    <property type="entry name" value="UPF0178 PROTEIN YAII"/>
    <property type="match status" value="1"/>
</dbReference>
<dbReference type="HAMAP" id="MF_00489">
    <property type="entry name" value="UPF0178"/>
    <property type="match status" value="1"/>
</dbReference>
<protein>
    <recommendedName>
        <fullName evidence="2">UPF0178 protein CLG94_09450</fullName>
    </recommendedName>
</protein>
<organism evidence="3 4">
    <name type="scientific">Candidatus Methylomirabilis limnetica</name>
    <dbReference type="NCBI Taxonomy" id="2033718"/>
    <lineage>
        <taxon>Bacteria</taxon>
        <taxon>Candidatus Methylomirabilota</taxon>
        <taxon>Candidatus Methylomirabilia</taxon>
        <taxon>Candidatus Methylomirabilales</taxon>
        <taxon>Candidatus Methylomirabilaceae</taxon>
        <taxon>Candidatus Methylomirabilis</taxon>
    </lineage>
</organism>
<dbReference type="EMBL" id="NVQC01000023">
    <property type="protein sequence ID" value="PTL35485.1"/>
    <property type="molecule type" value="Genomic_DNA"/>
</dbReference>
<evidence type="ECO:0000256" key="2">
    <source>
        <dbReference type="HAMAP-Rule" id="MF_00489"/>
    </source>
</evidence>
<dbReference type="InterPro" id="IPR003791">
    <property type="entry name" value="UPF0178"/>
</dbReference>
<dbReference type="OrthoDB" id="9798918at2"/>
<name>A0A2T4TWL6_9BACT</name>